<dbReference type="PANTHER" id="PTHR31223:SF70">
    <property type="entry name" value="LOG FAMILY PROTEIN YJL055W"/>
    <property type="match status" value="1"/>
</dbReference>
<protein>
    <submittedName>
        <fullName evidence="1">Similar to Cytokinin riboside 5&amp;apos acc. no. Q8LBB7</fullName>
    </submittedName>
</protein>
<name>U4LLF6_PYROM</name>
<dbReference type="GO" id="GO:0005829">
    <property type="term" value="C:cytosol"/>
    <property type="evidence" value="ECO:0007669"/>
    <property type="project" value="TreeGrafter"/>
</dbReference>
<dbReference type="NCBIfam" id="TIGR00730">
    <property type="entry name" value="Rossman fold protein, TIGR00730 family"/>
    <property type="match status" value="1"/>
</dbReference>
<dbReference type="Proteomes" id="UP000018144">
    <property type="component" value="Unassembled WGS sequence"/>
</dbReference>
<dbReference type="AlphaFoldDB" id="U4LLF6"/>
<dbReference type="eggNOG" id="ENOG502QSR9">
    <property type="taxonomic scope" value="Eukaryota"/>
</dbReference>
<gene>
    <name evidence="1" type="ORF">PCON_13614</name>
</gene>
<dbReference type="OrthoDB" id="414463at2759"/>
<dbReference type="EMBL" id="HF935907">
    <property type="protein sequence ID" value="CCX32763.1"/>
    <property type="molecule type" value="Genomic_DNA"/>
</dbReference>
<keyword evidence="2" id="KW-1185">Reference proteome</keyword>
<dbReference type="Gene3D" id="3.40.50.450">
    <property type="match status" value="1"/>
</dbReference>
<sequence length="229" mass="24758">MTMTESAKKPFKVAVYCSSRHGSEKVKDSFRKAAEGLAQAFYGKSWGLVYGGGTKGLMGAVAGTLSNLGGSIDSVRVSALLDTEGASLYGGPENYGNEIMCATMHERKARMEQEADAFVALPGGFGTLDEFVEIICWSQINIHSKPIVIFNIDGFYDPFFALADKFKDAGMMPEGAEDIYRRANTVEEVIRAIENYEAPSEGRLKADWSQKAKVPNPVLGSSASMNNGL</sequence>
<accession>U4LLF6</accession>
<proteinExistence type="predicted"/>
<dbReference type="InterPro" id="IPR031100">
    <property type="entry name" value="LOG_fam"/>
</dbReference>
<dbReference type="Pfam" id="PF03641">
    <property type="entry name" value="Lysine_decarbox"/>
    <property type="match status" value="1"/>
</dbReference>
<organism evidence="1 2">
    <name type="scientific">Pyronema omphalodes (strain CBS 100304)</name>
    <name type="common">Pyronema confluens</name>
    <dbReference type="NCBI Taxonomy" id="1076935"/>
    <lineage>
        <taxon>Eukaryota</taxon>
        <taxon>Fungi</taxon>
        <taxon>Dikarya</taxon>
        <taxon>Ascomycota</taxon>
        <taxon>Pezizomycotina</taxon>
        <taxon>Pezizomycetes</taxon>
        <taxon>Pezizales</taxon>
        <taxon>Pyronemataceae</taxon>
        <taxon>Pyronema</taxon>
    </lineage>
</organism>
<reference evidence="1 2" key="1">
    <citation type="journal article" date="2013" name="PLoS Genet.">
        <title>The genome and development-dependent transcriptomes of Pyronema confluens: a window into fungal evolution.</title>
        <authorList>
            <person name="Traeger S."/>
            <person name="Altegoer F."/>
            <person name="Freitag M."/>
            <person name="Gabaldon T."/>
            <person name="Kempken F."/>
            <person name="Kumar A."/>
            <person name="Marcet-Houben M."/>
            <person name="Poggeler S."/>
            <person name="Stajich J.E."/>
            <person name="Nowrousian M."/>
        </authorList>
    </citation>
    <scope>NUCLEOTIDE SEQUENCE [LARGE SCALE GENOMIC DNA]</scope>
    <source>
        <strain evidence="2">CBS 100304</strain>
        <tissue evidence="1">Vegetative mycelium</tissue>
    </source>
</reference>
<dbReference type="PANTHER" id="PTHR31223">
    <property type="entry name" value="LOG FAMILY PROTEIN YJL055W"/>
    <property type="match status" value="1"/>
</dbReference>
<dbReference type="GO" id="GO:0016799">
    <property type="term" value="F:hydrolase activity, hydrolyzing N-glycosyl compounds"/>
    <property type="evidence" value="ECO:0007669"/>
    <property type="project" value="TreeGrafter"/>
</dbReference>
<evidence type="ECO:0000313" key="1">
    <source>
        <dbReference type="EMBL" id="CCX32763.1"/>
    </source>
</evidence>
<dbReference type="GO" id="GO:0009691">
    <property type="term" value="P:cytokinin biosynthetic process"/>
    <property type="evidence" value="ECO:0007669"/>
    <property type="project" value="InterPro"/>
</dbReference>
<evidence type="ECO:0000313" key="2">
    <source>
        <dbReference type="Proteomes" id="UP000018144"/>
    </source>
</evidence>
<dbReference type="STRING" id="1076935.U4LLF6"/>
<dbReference type="InterPro" id="IPR005269">
    <property type="entry name" value="LOG"/>
</dbReference>
<dbReference type="SUPFAM" id="SSF102405">
    <property type="entry name" value="MCP/YpsA-like"/>
    <property type="match status" value="1"/>
</dbReference>